<dbReference type="InterPro" id="IPR001173">
    <property type="entry name" value="Glyco_trans_2-like"/>
</dbReference>
<dbReference type="SUPFAM" id="SSF53448">
    <property type="entry name" value="Nucleotide-diphospho-sugar transferases"/>
    <property type="match status" value="1"/>
</dbReference>
<dbReference type="Proteomes" id="UP000260644">
    <property type="component" value="Unassembled WGS sequence"/>
</dbReference>
<protein>
    <submittedName>
        <fullName evidence="2">Glycosyltransferase</fullName>
    </submittedName>
</protein>
<dbReference type="PANTHER" id="PTHR10859">
    <property type="entry name" value="GLYCOSYL TRANSFERASE"/>
    <property type="match status" value="1"/>
</dbReference>
<evidence type="ECO:0000313" key="3">
    <source>
        <dbReference type="Proteomes" id="UP000260644"/>
    </source>
</evidence>
<dbReference type="Pfam" id="PF00535">
    <property type="entry name" value="Glycos_transf_2"/>
    <property type="match status" value="1"/>
</dbReference>
<sequence length="279" mass="32686">MQIRPTLLPSNQVESYFSQYKISFVSAKYKLGIVIPCFNEGKRANLQLFREYINESKDYIFCFVNDGSTDRTHEILAILKDEFPDKVVVFNNSINQGKAEAVRVGMNYFLTCKITYIGFIDADLPTPMSEVERLFEIITTQKQLNLVFGSRATLHNPHIKRSRFRQWTGKLFAKLARRALKMDIYDTQCGLKIFHSDLAALVFKYPFRTKWLFDVEIFARAKNIYGTSRLSELVQEVPLYRWEEIKGSKLIILDYIKIPFQFMILAIDIKSNFLKRRLQ</sequence>
<dbReference type="PANTHER" id="PTHR10859:SF91">
    <property type="entry name" value="DOLICHYL-PHOSPHATE BETA-GLUCOSYLTRANSFERASE"/>
    <property type="match status" value="1"/>
</dbReference>
<organism evidence="2 3">
    <name type="scientific">Chitinophaga silvatica</name>
    <dbReference type="NCBI Taxonomy" id="2282649"/>
    <lineage>
        <taxon>Bacteria</taxon>
        <taxon>Pseudomonadati</taxon>
        <taxon>Bacteroidota</taxon>
        <taxon>Chitinophagia</taxon>
        <taxon>Chitinophagales</taxon>
        <taxon>Chitinophagaceae</taxon>
        <taxon>Chitinophaga</taxon>
    </lineage>
</organism>
<keyword evidence="2" id="KW-0808">Transferase</keyword>
<proteinExistence type="predicted"/>
<reference evidence="2 3" key="1">
    <citation type="submission" date="2018-07" db="EMBL/GenBank/DDBJ databases">
        <title>Chitinophaga K2CV101002-2 sp. nov., isolated from a monsoon evergreen broad-leaved forest soil.</title>
        <authorList>
            <person name="Lv Y."/>
        </authorList>
    </citation>
    <scope>NUCLEOTIDE SEQUENCE [LARGE SCALE GENOMIC DNA]</scope>
    <source>
        <strain evidence="2 3">GDMCC 1.1288</strain>
    </source>
</reference>
<gene>
    <name evidence="2" type="ORF">DVR12_26425</name>
</gene>
<dbReference type="GO" id="GO:0016740">
    <property type="term" value="F:transferase activity"/>
    <property type="evidence" value="ECO:0007669"/>
    <property type="project" value="UniProtKB-KW"/>
</dbReference>
<dbReference type="InterPro" id="IPR029044">
    <property type="entry name" value="Nucleotide-diphossugar_trans"/>
</dbReference>
<dbReference type="EMBL" id="QPMM01000018">
    <property type="protein sequence ID" value="RFS18918.1"/>
    <property type="molecule type" value="Genomic_DNA"/>
</dbReference>
<feature type="domain" description="Glycosyltransferase 2-like" evidence="1">
    <location>
        <begin position="33"/>
        <end position="197"/>
    </location>
</feature>
<name>A0A3E1Y2L0_9BACT</name>
<keyword evidence="3" id="KW-1185">Reference proteome</keyword>
<comment type="caution">
    <text evidence="2">The sequence shown here is derived from an EMBL/GenBank/DDBJ whole genome shotgun (WGS) entry which is preliminary data.</text>
</comment>
<dbReference type="Gene3D" id="3.90.550.10">
    <property type="entry name" value="Spore Coat Polysaccharide Biosynthesis Protein SpsA, Chain A"/>
    <property type="match status" value="1"/>
</dbReference>
<dbReference type="GO" id="GO:0006487">
    <property type="term" value="P:protein N-linked glycosylation"/>
    <property type="evidence" value="ECO:0007669"/>
    <property type="project" value="TreeGrafter"/>
</dbReference>
<evidence type="ECO:0000259" key="1">
    <source>
        <dbReference type="Pfam" id="PF00535"/>
    </source>
</evidence>
<dbReference type="AlphaFoldDB" id="A0A3E1Y2L0"/>
<evidence type="ECO:0000313" key="2">
    <source>
        <dbReference type="EMBL" id="RFS18918.1"/>
    </source>
</evidence>
<accession>A0A3E1Y2L0</accession>